<reference evidence="1 2" key="1">
    <citation type="submission" date="2013-08" db="EMBL/GenBank/DDBJ databases">
        <authorList>
            <person name="Weinstock G."/>
            <person name="Sodergren E."/>
            <person name="Wylie T."/>
            <person name="Fulton L."/>
            <person name="Fulton R."/>
            <person name="Fronick C."/>
            <person name="O'Laughlin M."/>
            <person name="Godfrey J."/>
            <person name="Miner T."/>
            <person name="Herter B."/>
            <person name="Appelbaum E."/>
            <person name="Cordes M."/>
            <person name="Lek S."/>
            <person name="Wollam A."/>
            <person name="Pepin K.H."/>
            <person name="Palsikar V.B."/>
            <person name="Mitreva M."/>
            <person name="Wilson R.K."/>
        </authorList>
    </citation>
    <scope>NUCLEOTIDE SEQUENCE [LARGE SCALE GENOMIC DNA]</scope>
    <source>
        <strain evidence="1 2">ATCC 15930</strain>
    </source>
</reference>
<dbReference type="RefSeq" id="WP_018966622.1">
    <property type="nucleotide sequence ID" value="NZ_KB899211.1"/>
</dbReference>
<dbReference type="HOGENOM" id="CLU_045664_1_0_10"/>
<name>A0A069QNM5_HOYLO</name>
<dbReference type="Pfam" id="PF14907">
    <property type="entry name" value="NTP_transf_5"/>
    <property type="match status" value="1"/>
</dbReference>
<dbReference type="eggNOG" id="COG2244">
    <property type="taxonomic scope" value="Bacteria"/>
</dbReference>
<accession>A0A069QNM5</accession>
<sequence length="356" mass="40868">MLFSLLHNEFWQTPLPFTSLNHQQFVELQRMAAKQTIEGLVMGALIRNNVKLERADALMAYSRTMMIEQLNHRVSGVAKELAVILANDKVDYRIFKGQTLAQLYPHPLARTPGDIDFYCVPSDFARAEGLLQQAWGIALGGEESEQHREFSYHEVPLEMHFCMIKFNSKGIQSYWERLLAEAPNEQISIDGTPIVTLPPTLNVLYTFLHLYHHLVELGVGLRQFCDLLMLLHCHCEAIDRSSLERHLRTMGFYRAFCAIGSVLIDKLGLPAHEFPFSISPRDARYQSAILDIVFIGGNFGKHHSTTAVRSGMRYNVEATMRKLRHYRLFWRLSPREIRATILKELPRKMFRLGLGG</sequence>
<proteinExistence type="predicted"/>
<dbReference type="Proteomes" id="UP000027442">
    <property type="component" value="Unassembled WGS sequence"/>
</dbReference>
<organism evidence="1 2">
    <name type="scientific">Hoylesella loescheii DSM 19665 = JCM 12249 = ATCC 15930</name>
    <dbReference type="NCBI Taxonomy" id="1122985"/>
    <lineage>
        <taxon>Bacteria</taxon>
        <taxon>Pseudomonadati</taxon>
        <taxon>Bacteroidota</taxon>
        <taxon>Bacteroidia</taxon>
        <taxon>Bacteroidales</taxon>
        <taxon>Prevotellaceae</taxon>
        <taxon>Hoylesella</taxon>
    </lineage>
</organism>
<dbReference type="EMBL" id="JNGW01000106">
    <property type="protein sequence ID" value="KDR51451.1"/>
    <property type="molecule type" value="Genomic_DNA"/>
</dbReference>
<protein>
    <recommendedName>
        <fullName evidence="3">Nucleotidyltransferase family protein</fullName>
    </recommendedName>
</protein>
<comment type="caution">
    <text evidence="1">The sequence shown here is derived from an EMBL/GenBank/DDBJ whole genome shotgun (WGS) entry which is preliminary data.</text>
</comment>
<dbReference type="AlphaFoldDB" id="A0A069QNM5"/>
<dbReference type="PATRIC" id="fig|1122985.7.peg.2560"/>
<keyword evidence="2" id="KW-1185">Reference proteome</keyword>
<evidence type="ECO:0000313" key="1">
    <source>
        <dbReference type="EMBL" id="KDR51451.1"/>
    </source>
</evidence>
<evidence type="ECO:0008006" key="3">
    <source>
        <dbReference type="Google" id="ProtNLM"/>
    </source>
</evidence>
<evidence type="ECO:0000313" key="2">
    <source>
        <dbReference type="Proteomes" id="UP000027442"/>
    </source>
</evidence>
<dbReference type="InterPro" id="IPR039498">
    <property type="entry name" value="NTP_transf_5"/>
</dbReference>
<gene>
    <name evidence="1" type="ORF">HMPREF1991_02472</name>
</gene>